<dbReference type="PROSITE" id="PS51192">
    <property type="entry name" value="HELICASE_ATP_BIND_1"/>
    <property type="match status" value="1"/>
</dbReference>
<organism evidence="2">
    <name type="scientific">marine sediment metagenome</name>
    <dbReference type="NCBI Taxonomy" id="412755"/>
    <lineage>
        <taxon>unclassified sequences</taxon>
        <taxon>metagenomes</taxon>
        <taxon>ecological metagenomes</taxon>
    </lineage>
</organism>
<name>X1B146_9ZZZZ</name>
<feature type="non-terminal residue" evidence="2">
    <location>
        <position position="1"/>
    </location>
</feature>
<dbReference type="InterPro" id="IPR000330">
    <property type="entry name" value="SNF2_N"/>
</dbReference>
<dbReference type="GO" id="GO:0005524">
    <property type="term" value="F:ATP binding"/>
    <property type="evidence" value="ECO:0007669"/>
    <property type="project" value="UniProtKB-KW"/>
</dbReference>
<proteinExistence type="predicted"/>
<dbReference type="AlphaFoldDB" id="X1B146"/>
<dbReference type="InterPro" id="IPR014001">
    <property type="entry name" value="Helicase_ATP-bd"/>
</dbReference>
<dbReference type="InterPro" id="IPR057342">
    <property type="entry name" value="DEXDc_RapA"/>
</dbReference>
<dbReference type="GO" id="GO:0004386">
    <property type="term" value="F:helicase activity"/>
    <property type="evidence" value="ECO:0007669"/>
    <property type="project" value="UniProtKB-KW"/>
</dbReference>
<dbReference type="Gene3D" id="3.40.50.10810">
    <property type="entry name" value="Tandem AAA-ATPase domain"/>
    <property type="match status" value="1"/>
</dbReference>
<sequence length="429" mass="49776">ELILSGNFDSPTKFDLNFSANRLSLAYEYDHLLSLSATRTNLEPYQIEVVWRVLNSYKQRYLLADDVGLGKTIEAGMIIKEIALRGRAKRILIIVPAPLKYQWQREMGKRFDENFMIYDSSYVNSLNRSLPKEANVWEYNDKIITSIDYVKKENVLPELERTKWDIILFDEAHKLSASKSGNTIKRTQRYRLAEALCNNCESFLLLTATPHKGDSYAFYSIISLIDPYIFFDEDNIDSIKLNKIMIRRGKDGIRDENGKPVFKGREVMTIPISFTEEERNLYIAVTDYVSRIYNIAKSVNNRAVGFAMILLQKRMVSSIAAIRSSLKNRLSNLIKEFVPTLTIEEKTRLKDYIKDPDSLDDWEKERFEKKLEILNLPNTPEELKLEIGSLKTLIEISESIKIDSKAEKLIDLIDGILKKDPNKIFYIFF</sequence>
<accession>X1B146</accession>
<protein>
    <recommendedName>
        <fullName evidence="1">Helicase ATP-binding domain-containing protein</fullName>
    </recommendedName>
</protein>
<dbReference type="Pfam" id="PF00176">
    <property type="entry name" value="SNF2-rel_dom"/>
    <property type="match status" value="1"/>
</dbReference>
<evidence type="ECO:0000259" key="1">
    <source>
        <dbReference type="PROSITE" id="PS51192"/>
    </source>
</evidence>
<evidence type="ECO:0000313" key="2">
    <source>
        <dbReference type="EMBL" id="GAG65751.1"/>
    </source>
</evidence>
<gene>
    <name evidence="2" type="ORF">S01H4_07942</name>
</gene>
<dbReference type="InterPro" id="IPR027417">
    <property type="entry name" value="P-loop_NTPase"/>
</dbReference>
<dbReference type="SUPFAM" id="SSF52540">
    <property type="entry name" value="P-loop containing nucleoside triphosphate hydrolases"/>
    <property type="match status" value="1"/>
</dbReference>
<comment type="caution">
    <text evidence="2">The sequence shown here is derived from an EMBL/GenBank/DDBJ whole genome shotgun (WGS) entry which is preliminary data.</text>
</comment>
<dbReference type="InterPro" id="IPR038718">
    <property type="entry name" value="SNF2-like_sf"/>
</dbReference>
<dbReference type="SMART" id="SM00487">
    <property type="entry name" value="DEXDc"/>
    <property type="match status" value="1"/>
</dbReference>
<reference evidence="2" key="1">
    <citation type="journal article" date="2014" name="Front. Microbiol.">
        <title>High frequency of phylogenetically diverse reductive dehalogenase-homologous genes in deep subseafloor sedimentary metagenomes.</title>
        <authorList>
            <person name="Kawai M."/>
            <person name="Futagami T."/>
            <person name="Toyoda A."/>
            <person name="Takaki Y."/>
            <person name="Nishi S."/>
            <person name="Hori S."/>
            <person name="Arai W."/>
            <person name="Tsubouchi T."/>
            <person name="Morono Y."/>
            <person name="Uchiyama I."/>
            <person name="Ito T."/>
            <person name="Fujiyama A."/>
            <person name="Inagaki F."/>
            <person name="Takami H."/>
        </authorList>
    </citation>
    <scope>NUCLEOTIDE SEQUENCE</scope>
    <source>
        <strain evidence="2">Expedition CK06-06</strain>
    </source>
</reference>
<feature type="domain" description="Helicase ATP-binding" evidence="1">
    <location>
        <begin position="52"/>
        <end position="228"/>
    </location>
</feature>
<dbReference type="EMBL" id="BART01002658">
    <property type="protein sequence ID" value="GAG65751.1"/>
    <property type="molecule type" value="Genomic_DNA"/>
</dbReference>
<dbReference type="CDD" id="cd18011">
    <property type="entry name" value="DEXDc_RapA"/>
    <property type="match status" value="1"/>
</dbReference>
<dbReference type="PANTHER" id="PTHR10799">
    <property type="entry name" value="SNF2/RAD54 HELICASE FAMILY"/>
    <property type="match status" value="1"/>
</dbReference>